<dbReference type="HOGENOM" id="CLU_107144_4_2_10"/>
<dbReference type="GO" id="GO:0003700">
    <property type="term" value="F:DNA-binding transcription factor activity"/>
    <property type="evidence" value="ECO:0007669"/>
    <property type="project" value="TreeGrafter"/>
</dbReference>
<dbReference type="eggNOG" id="COG1959">
    <property type="taxonomic scope" value="Bacteria"/>
</dbReference>
<dbReference type="STRING" id="929713.NIASO_03720"/>
<dbReference type="PANTHER" id="PTHR33221:SF15">
    <property type="entry name" value="HTH-TYPE TRANSCRIPTIONAL REGULATOR YWGB-RELATED"/>
    <property type="match status" value="1"/>
</dbReference>
<dbReference type="OrthoDB" id="213028at2"/>
<dbReference type="RefSeq" id="WP_008583485.1">
    <property type="nucleotide sequence ID" value="NZ_CP007035.1"/>
</dbReference>
<dbReference type="KEGG" id="nso:NIASO_03720"/>
<dbReference type="GO" id="GO:0005829">
    <property type="term" value="C:cytosol"/>
    <property type="evidence" value="ECO:0007669"/>
    <property type="project" value="TreeGrafter"/>
</dbReference>
<gene>
    <name evidence="1" type="ORF">NIASO_03720</name>
</gene>
<evidence type="ECO:0000313" key="2">
    <source>
        <dbReference type="Proteomes" id="UP000003586"/>
    </source>
</evidence>
<protein>
    <submittedName>
        <fullName evidence="1">Rrf2 family transcriptional regulator</fullName>
    </submittedName>
</protein>
<reference evidence="1 2" key="1">
    <citation type="submission" date="2013-12" db="EMBL/GenBank/DDBJ databases">
        <authorList>
            <consortium name="DOE Joint Genome Institute"/>
            <person name="Eisen J."/>
            <person name="Huntemann M."/>
            <person name="Han J."/>
            <person name="Chen A."/>
            <person name="Kyrpides N."/>
            <person name="Mavromatis K."/>
            <person name="Markowitz V."/>
            <person name="Palaniappan K."/>
            <person name="Ivanova N."/>
            <person name="Schaumberg A."/>
            <person name="Pati A."/>
            <person name="Liolios K."/>
            <person name="Nordberg H.P."/>
            <person name="Cantor M.N."/>
            <person name="Hua S.X."/>
            <person name="Woyke T."/>
        </authorList>
    </citation>
    <scope>NUCLEOTIDE SEQUENCE [LARGE SCALE GENOMIC DNA]</scope>
    <source>
        <strain evidence="2">DSM 19437</strain>
    </source>
</reference>
<keyword evidence="2" id="KW-1185">Reference proteome</keyword>
<evidence type="ECO:0000313" key="1">
    <source>
        <dbReference type="EMBL" id="AHF14536.1"/>
    </source>
</evidence>
<dbReference type="InterPro" id="IPR036388">
    <property type="entry name" value="WH-like_DNA-bd_sf"/>
</dbReference>
<dbReference type="Gene3D" id="1.10.10.10">
    <property type="entry name" value="Winged helix-like DNA-binding domain superfamily/Winged helix DNA-binding domain"/>
    <property type="match status" value="1"/>
</dbReference>
<dbReference type="InterPro" id="IPR000944">
    <property type="entry name" value="Tscrpt_reg_Rrf2"/>
</dbReference>
<dbReference type="Proteomes" id="UP000003586">
    <property type="component" value="Chromosome"/>
</dbReference>
<dbReference type="AlphaFoldDB" id="W0EZK3"/>
<organism evidence="1 2">
    <name type="scientific">Niabella soli DSM 19437</name>
    <dbReference type="NCBI Taxonomy" id="929713"/>
    <lineage>
        <taxon>Bacteria</taxon>
        <taxon>Pseudomonadati</taxon>
        <taxon>Bacteroidota</taxon>
        <taxon>Chitinophagia</taxon>
        <taxon>Chitinophagales</taxon>
        <taxon>Chitinophagaceae</taxon>
        <taxon>Niabella</taxon>
    </lineage>
</organism>
<accession>W0EZK3</accession>
<dbReference type="PROSITE" id="PS51197">
    <property type="entry name" value="HTH_RRF2_2"/>
    <property type="match status" value="1"/>
</dbReference>
<proteinExistence type="predicted"/>
<dbReference type="InterPro" id="IPR036390">
    <property type="entry name" value="WH_DNA-bd_sf"/>
</dbReference>
<sequence>MINGRFATAIHILTLLGREEGISSGYIASSININPVLVRKEIGVLKEAGWIETKEGRSGGNALAVPPEKIRLSAIYKAIYSDGLFAHSKNLPNQHCPVGKKISHIMDAINTEAEKVLLQRFHSMTVKDLLEQV</sequence>
<dbReference type="PANTHER" id="PTHR33221">
    <property type="entry name" value="WINGED HELIX-TURN-HELIX TRANSCRIPTIONAL REGULATOR, RRF2 FAMILY"/>
    <property type="match status" value="1"/>
</dbReference>
<name>W0EZK3_9BACT</name>
<dbReference type="Pfam" id="PF02082">
    <property type="entry name" value="Rrf2"/>
    <property type="match status" value="1"/>
</dbReference>
<dbReference type="EMBL" id="CP007035">
    <property type="protein sequence ID" value="AHF14536.1"/>
    <property type="molecule type" value="Genomic_DNA"/>
</dbReference>
<dbReference type="SUPFAM" id="SSF46785">
    <property type="entry name" value="Winged helix' DNA-binding domain"/>
    <property type="match status" value="1"/>
</dbReference>